<dbReference type="SUPFAM" id="SSF52540">
    <property type="entry name" value="P-loop containing nucleoside triphosphate hydrolases"/>
    <property type="match status" value="1"/>
</dbReference>
<gene>
    <name evidence="1" type="ORF">B0T16DRAFT_336836</name>
</gene>
<evidence type="ECO:0000313" key="2">
    <source>
        <dbReference type="Proteomes" id="UP001174936"/>
    </source>
</evidence>
<organism evidence="1 2">
    <name type="scientific">Cercophora newfieldiana</name>
    <dbReference type="NCBI Taxonomy" id="92897"/>
    <lineage>
        <taxon>Eukaryota</taxon>
        <taxon>Fungi</taxon>
        <taxon>Dikarya</taxon>
        <taxon>Ascomycota</taxon>
        <taxon>Pezizomycotina</taxon>
        <taxon>Sordariomycetes</taxon>
        <taxon>Sordariomycetidae</taxon>
        <taxon>Sordariales</taxon>
        <taxon>Lasiosphaeriaceae</taxon>
        <taxon>Cercophora</taxon>
    </lineage>
</organism>
<name>A0AA40CIB0_9PEZI</name>
<comment type="caution">
    <text evidence="1">The sequence shown here is derived from an EMBL/GenBank/DDBJ whole genome shotgun (WGS) entry which is preliminary data.</text>
</comment>
<reference evidence="1" key="1">
    <citation type="submission" date="2023-06" db="EMBL/GenBank/DDBJ databases">
        <title>Genome-scale phylogeny and comparative genomics of the fungal order Sordariales.</title>
        <authorList>
            <consortium name="Lawrence Berkeley National Laboratory"/>
            <person name="Hensen N."/>
            <person name="Bonometti L."/>
            <person name="Westerberg I."/>
            <person name="Brannstrom I.O."/>
            <person name="Guillou S."/>
            <person name="Cros-Aarteil S."/>
            <person name="Calhoun S."/>
            <person name="Haridas S."/>
            <person name="Kuo A."/>
            <person name="Mondo S."/>
            <person name="Pangilinan J."/>
            <person name="Riley R."/>
            <person name="Labutti K."/>
            <person name="Andreopoulos B."/>
            <person name="Lipzen A."/>
            <person name="Chen C."/>
            <person name="Yanf M."/>
            <person name="Daum C."/>
            <person name="Ng V."/>
            <person name="Clum A."/>
            <person name="Steindorff A."/>
            <person name="Ohm R."/>
            <person name="Martin F."/>
            <person name="Silar P."/>
            <person name="Natvig D."/>
            <person name="Lalanne C."/>
            <person name="Gautier V."/>
            <person name="Ament-Velasquez S.L."/>
            <person name="Kruys A."/>
            <person name="Hutchinson M.I."/>
            <person name="Powell A.J."/>
            <person name="Barry K."/>
            <person name="Miller A.N."/>
            <person name="Grigoriev I.V."/>
            <person name="Debuchy R."/>
            <person name="Gladieux P."/>
            <person name="Thoren M.H."/>
            <person name="Johannesson H."/>
        </authorList>
    </citation>
    <scope>NUCLEOTIDE SEQUENCE</scope>
    <source>
        <strain evidence="1">SMH2532-1</strain>
    </source>
</reference>
<evidence type="ECO:0008006" key="3">
    <source>
        <dbReference type="Google" id="ProtNLM"/>
    </source>
</evidence>
<protein>
    <recommendedName>
        <fullName evidence="3">NB-ARC domain-containing protein</fullName>
    </recommendedName>
</protein>
<dbReference type="EMBL" id="JAULSV010000007">
    <property type="protein sequence ID" value="KAK0639876.1"/>
    <property type="molecule type" value="Genomic_DNA"/>
</dbReference>
<dbReference type="Proteomes" id="UP001174936">
    <property type="component" value="Unassembled WGS sequence"/>
</dbReference>
<evidence type="ECO:0000313" key="1">
    <source>
        <dbReference type="EMBL" id="KAK0639876.1"/>
    </source>
</evidence>
<dbReference type="AlphaFoldDB" id="A0AA40CIB0"/>
<dbReference type="InterPro" id="IPR027417">
    <property type="entry name" value="P-loop_NTPase"/>
</dbReference>
<proteinExistence type="predicted"/>
<keyword evidence="2" id="KW-1185">Reference proteome</keyword>
<sequence length="76" mass="8112">MREFLLPAQTHIKPRSLALSGIGGVGKTQTALESVYQSKTEFDIIFWAAADTLLKLNQAFASFGSALGLAIGVTGW</sequence>
<dbReference type="Gene3D" id="3.40.50.300">
    <property type="entry name" value="P-loop containing nucleotide triphosphate hydrolases"/>
    <property type="match status" value="1"/>
</dbReference>
<accession>A0AA40CIB0</accession>